<feature type="non-terminal residue" evidence="3">
    <location>
        <position position="1"/>
    </location>
</feature>
<evidence type="ECO:0000259" key="2">
    <source>
        <dbReference type="SMART" id="SM00382"/>
    </source>
</evidence>
<sequence>EEEEGGLGPRPPSSPLAGDEPDGDRDLARSAGKPAGDRKAGAAAGVKFTDSDGDVIEMAVKDDDVVQYVNGKLEIRSMEYFNVDKEARRYDDEKGEGSFQKDEDLELLEKRTKALFADRATRRKAAAQEARLRSERQERANKNYTKPNILLLGPTGSGKTYLLRNLAQLIGVPFVKADATKFTETGYVGRDSEDLMRDLLTAADGDVELAQVGIVYVDEIDKMSAEGGGGVSTFRRGTQSTFLKLLEDTEVAISRGPPQLPQLMMETGSTTVSTRHVLFVFSGAFSQLDKSLQEKHRQENSGFGFAREAGSADAQCAEGTSFLHKAGTEELVKAGLEPEFVGRIPVRVALGTLSEDDLFAILKDAKDGAASQLVDDFRRYGISLEFTDDAFRAVAKLAYKEGTGARALV</sequence>
<protein>
    <recommendedName>
        <fullName evidence="2">AAA+ ATPase domain-containing protein</fullName>
    </recommendedName>
</protein>
<reference evidence="3" key="1">
    <citation type="submission" date="2023-10" db="EMBL/GenBank/DDBJ databases">
        <authorList>
            <person name="Chen Y."/>
            <person name="Shah S."/>
            <person name="Dougan E. K."/>
            <person name="Thang M."/>
            <person name="Chan C."/>
        </authorList>
    </citation>
    <scope>NUCLEOTIDE SEQUENCE [LARGE SCALE GENOMIC DNA]</scope>
</reference>
<dbReference type="Gene3D" id="3.40.50.300">
    <property type="entry name" value="P-loop containing nucleotide triphosphate hydrolases"/>
    <property type="match status" value="1"/>
</dbReference>
<dbReference type="InterPro" id="IPR003593">
    <property type="entry name" value="AAA+_ATPase"/>
</dbReference>
<accession>A0ABN9PFK6</accession>
<evidence type="ECO:0000313" key="3">
    <source>
        <dbReference type="EMBL" id="CAK0791698.1"/>
    </source>
</evidence>
<dbReference type="Pfam" id="PF07724">
    <property type="entry name" value="AAA_2"/>
    <property type="match status" value="1"/>
</dbReference>
<dbReference type="SUPFAM" id="SSF52540">
    <property type="entry name" value="P-loop containing nucleoside triphosphate hydrolases"/>
    <property type="match status" value="1"/>
</dbReference>
<proteinExistence type="predicted"/>
<feature type="domain" description="AAA+ ATPase" evidence="2">
    <location>
        <begin position="145"/>
        <end position="350"/>
    </location>
</feature>
<organism evidence="3 4">
    <name type="scientific">Prorocentrum cordatum</name>
    <dbReference type="NCBI Taxonomy" id="2364126"/>
    <lineage>
        <taxon>Eukaryota</taxon>
        <taxon>Sar</taxon>
        <taxon>Alveolata</taxon>
        <taxon>Dinophyceae</taxon>
        <taxon>Prorocentrales</taxon>
        <taxon>Prorocentraceae</taxon>
        <taxon>Prorocentrum</taxon>
    </lineage>
</organism>
<comment type="caution">
    <text evidence="3">The sequence shown here is derived from an EMBL/GenBank/DDBJ whole genome shotgun (WGS) entry which is preliminary data.</text>
</comment>
<name>A0ABN9PFK6_9DINO</name>
<gene>
    <name evidence="3" type="ORF">PCOR1329_LOCUS2507</name>
</gene>
<keyword evidence="4" id="KW-1185">Reference proteome</keyword>
<dbReference type="PANTHER" id="PTHR48102:SF7">
    <property type="entry name" value="ATP-DEPENDENT CLP PROTEASE ATP-BINDING SUBUNIT CLPX-LIKE, MITOCHONDRIAL"/>
    <property type="match status" value="1"/>
</dbReference>
<evidence type="ECO:0000313" key="4">
    <source>
        <dbReference type="Proteomes" id="UP001189429"/>
    </source>
</evidence>
<feature type="region of interest" description="Disordered" evidence="1">
    <location>
        <begin position="1"/>
        <end position="44"/>
    </location>
</feature>
<dbReference type="PANTHER" id="PTHR48102">
    <property type="entry name" value="ATP-DEPENDENT CLP PROTEASE ATP-BINDING SUBUNIT CLPX-LIKE, MITOCHONDRIAL-RELATED"/>
    <property type="match status" value="1"/>
</dbReference>
<dbReference type="EMBL" id="CAUYUJ010000633">
    <property type="protein sequence ID" value="CAK0791698.1"/>
    <property type="molecule type" value="Genomic_DNA"/>
</dbReference>
<dbReference type="Proteomes" id="UP001189429">
    <property type="component" value="Unassembled WGS sequence"/>
</dbReference>
<dbReference type="InterPro" id="IPR050052">
    <property type="entry name" value="ATP-dep_Clp_protease_ClpX"/>
</dbReference>
<dbReference type="InterPro" id="IPR003959">
    <property type="entry name" value="ATPase_AAA_core"/>
</dbReference>
<dbReference type="SMART" id="SM00382">
    <property type="entry name" value="AAA"/>
    <property type="match status" value="1"/>
</dbReference>
<evidence type="ECO:0000256" key="1">
    <source>
        <dbReference type="SAM" id="MobiDB-lite"/>
    </source>
</evidence>
<feature type="non-terminal residue" evidence="3">
    <location>
        <position position="409"/>
    </location>
</feature>
<dbReference type="InterPro" id="IPR027417">
    <property type="entry name" value="P-loop_NTPase"/>
</dbReference>
<dbReference type="Gene3D" id="1.10.8.60">
    <property type="match status" value="1"/>
</dbReference>